<evidence type="ECO:0008006" key="14">
    <source>
        <dbReference type="Google" id="ProtNLM"/>
    </source>
</evidence>
<dbReference type="InterPro" id="IPR018114">
    <property type="entry name" value="TRYPSIN_HIS"/>
</dbReference>
<feature type="domain" description="Peptidase S1" evidence="10">
    <location>
        <begin position="299"/>
        <end position="513"/>
    </location>
</feature>
<evidence type="ECO:0000256" key="3">
    <source>
        <dbReference type="ARBA" id="ARBA00022989"/>
    </source>
</evidence>
<accession>A0ABR3HCV9</accession>
<dbReference type="InterPro" id="IPR006634">
    <property type="entry name" value="TLC-dom"/>
</dbReference>
<dbReference type="CDD" id="cd00190">
    <property type="entry name" value="Tryp_SPc"/>
    <property type="match status" value="1"/>
</dbReference>
<dbReference type="InterPro" id="IPR001254">
    <property type="entry name" value="Trypsin_dom"/>
</dbReference>
<evidence type="ECO:0000259" key="11">
    <source>
        <dbReference type="PROSITE" id="PS50922"/>
    </source>
</evidence>
<dbReference type="PANTHER" id="PTHR13439:SF66">
    <property type="entry name" value="BCDNA.GH12326"/>
    <property type="match status" value="1"/>
</dbReference>
<feature type="region of interest" description="Disordered" evidence="8">
    <location>
        <begin position="515"/>
        <end position="688"/>
    </location>
</feature>
<feature type="transmembrane region" description="Helical" evidence="9">
    <location>
        <begin position="95"/>
        <end position="117"/>
    </location>
</feature>
<dbReference type="PROSITE" id="PS00134">
    <property type="entry name" value="TRYPSIN_HIS"/>
    <property type="match status" value="1"/>
</dbReference>
<comment type="caution">
    <text evidence="12">The sequence shown here is derived from an EMBL/GenBank/DDBJ whole genome shotgun (WGS) entry which is preliminary data.</text>
</comment>
<comment type="subcellular location">
    <subcellularLocation>
        <location evidence="1">Membrane</location>
        <topology evidence="1">Multi-pass membrane protein</topology>
    </subcellularLocation>
</comment>
<feature type="transmembrane region" description="Helical" evidence="9">
    <location>
        <begin position="259"/>
        <end position="280"/>
    </location>
</feature>
<evidence type="ECO:0000313" key="12">
    <source>
        <dbReference type="EMBL" id="KAL0868077.1"/>
    </source>
</evidence>
<protein>
    <recommendedName>
        <fullName evidence="14">Peptidase S1 domain-containing protein</fullName>
    </recommendedName>
</protein>
<name>A0ABR3HCV9_LOXSC</name>
<keyword evidence="2 6" id="KW-0812">Transmembrane</keyword>
<evidence type="ECO:0000256" key="1">
    <source>
        <dbReference type="ARBA" id="ARBA00004141"/>
    </source>
</evidence>
<dbReference type="PROSITE" id="PS00135">
    <property type="entry name" value="TRYPSIN_SER"/>
    <property type="match status" value="1"/>
</dbReference>
<evidence type="ECO:0000256" key="2">
    <source>
        <dbReference type="ARBA" id="ARBA00022692"/>
    </source>
</evidence>
<sequence>MEPSVSKGHNRAAMLGLAACNVGSLAVAANLVLTLNPEDRISIKRGCALTALGFAYFTSLFSLLNLAALSTNFGARFRHAYRLTAGDVLDITNKLVSAVQAAFCCVTGVVVCMWSCTRDFMRSSHYMSEAYAWFGAAYFFYDIWSMYMVHVQMLNSAELKSKLQKKVSKNGDLSLSSGDSCTSRKKSPPSFLEYCRYEPVILFHHLFIGGFGFLVIVYFRGEFGDCTFGFVYLMELSTPFVSLRGILSRLRLKATRLYVLNGVLMLLTFLVCRVLSLPYVCLLYSHVRGLPYFEVSSRIVSGWEADPGQHPHFVALRLVNPNGATFGCGASLVHRHWAISAAHCTARREYVVVRTGVVVLTQPELIQETREWYNHPTFREHITAVQPNDISLLKLPQRVTYTRLTQPIRLQSRRNAFANYNNVKLVASGHGATWTNGIMVNHLRWVYLRGVTNSRCSRNFAWGTVTANTICAQSYNVSSQSICTGDSGGPLVHVDNGVPTLVGVSSFVSGWGCHTGRPAEAETDKPAGSTEQPEAETDKPAGSTEQPETETDKPAGSTEQPETETDKPAGSTQQPETETDKPVGSTEQPETETDKPAGSTEQPETETDKPAGSTQTPEVETDRPTDSTQQPDIETDRPTDSTQAPDLETEAPPSTSSPPITQAPDEDESNEDSDENSDSSEETEDPVLKEMLKRLEVLVKVKIRMSKLGKKLEHSFHHNKTIEHHRQN</sequence>
<dbReference type="Pfam" id="PF00089">
    <property type="entry name" value="Trypsin"/>
    <property type="match status" value="1"/>
</dbReference>
<evidence type="ECO:0000256" key="9">
    <source>
        <dbReference type="SAM" id="Phobius"/>
    </source>
</evidence>
<evidence type="ECO:0000259" key="10">
    <source>
        <dbReference type="PROSITE" id="PS50240"/>
    </source>
</evidence>
<feature type="transmembrane region" description="Helical" evidence="9">
    <location>
        <begin position="12"/>
        <end position="35"/>
    </location>
</feature>
<feature type="transmembrane region" description="Helical" evidence="9">
    <location>
        <begin position="200"/>
        <end position="221"/>
    </location>
</feature>
<evidence type="ECO:0000256" key="7">
    <source>
        <dbReference type="RuleBase" id="RU363034"/>
    </source>
</evidence>
<dbReference type="PANTHER" id="PTHR13439">
    <property type="entry name" value="CT120 PROTEIN"/>
    <property type="match status" value="1"/>
</dbReference>
<dbReference type="InterPro" id="IPR009003">
    <property type="entry name" value="Peptidase_S1_PA"/>
</dbReference>
<gene>
    <name evidence="12" type="ORF">ABMA27_008716</name>
</gene>
<dbReference type="Proteomes" id="UP001549920">
    <property type="component" value="Unassembled WGS sequence"/>
</dbReference>
<evidence type="ECO:0000256" key="6">
    <source>
        <dbReference type="PROSITE-ProRule" id="PRU00205"/>
    </source>
</evidence>
<dbReference type="InterPro" id="IPR050846">
    <property type="entry name" value="TLCD"/>
</dbReference>
<keyword evidence="5" id="KW-1015">Disulfide bond</keyword>
<keyword evidence="13" id="KW-1185">Reference proteome</keyword>
<evidence type="ECO:0000256" key="5">
    <source>
        <dbReference type="ARBA" id="ARBA00023157"/>
    </source>
</evidence>
<reference evidence="12 13" key="1">
    <citation type="submission" date="2024-06" db="EMBL/GenBank/DDBJ databases">
        <title>A chromosome-level genome assembly of beet webworm, Loxostege sticticalis.</title>
        <authorList>
            <person name="Zhang Y."/>
        </authorList>
    </citation>
    <scope>NUCLEOTIDE SEQUENCE [LARGE SCALE GENOMIC DNA]</scope>
    <source>
        <strain evidence="12">AQ026</strain>
        <tissue evidence="12">Whole body</tissue>
    </source>
</reference>
<evidence type="ECO:0000256" key="8">
    <source>
        <dbReference type="SAM" id="MobiDB-lite"/>
    </source>
</evidence>
<keyword evidence="3 9" id="KW-1133">Transmembrane helix</keyword>
<dbReference type="SMART" id="SM00724">
    <property type="entry name" value="TLC"/>
    <property type="match status" value="1"/>
</dbReference>
<dbReference type="PROSITE" id="PS50922">
    <property type="entry name" value="TLC"/>
    <property type="match status" value="1"/>
</dbReference>
<proteinExistence type="predicted"/>
<keyword evidence="4 6" id="KW-0472">Membrane</keyword>
<dbReference type="SMART" id="SM00020">
    <property type="entry name" value="Tryp_SPc"/>
    <property type="match status" value="1"/>
</dbReference>
<evidence type="ECO:0000256" key="4">
    <source>
        <dbReference type="ARBA" id="ARBA00023136"/>
    </source>
</evidence>
<dbReference type="PRINTS" id="PR00722">
    <property type="entry name" value="CHYMOTRYPSIN"/>
</dbReference>
<dbReference type="SUPFAM" id="SSF50494">
    <property type="entry name" value="Trypsin-like serine proteases"/>
    <property type="match status" value="1"/>
</dbReference>
<evidence type="ECO:0000313" key="13">
    <source>
        <dbReference type="Proteomes" id="UP001549920"/>
    </source>
</evidence>
<dbReference type="Pfam" id="PF03798">
    <property type="entry name" value="TRAM_LAG1_CLN8"/>
    <property type="match status" value="1"/>
</dbReference>
<feature type="domain" description="TLC" evidence="11">
    <location>
        <begin position="86"/>
        <end position="305"/>
    </location>
</feature>
<feature type="compositionally biased region" description="Acidic residues" evidence="8">
    <location>
        <begin position="664"/>
        <end position="685"/>
    </location>
</feature>
<dbReference type="Gene3D" id="2.40.10.10">
    <property type="entry name" value="Trypsin-like serine proteases"/>
    <property type="match status" value="1"/>
</dbReference>
<feature type="transmembrane region" description="Helical" evidence="9">
    <location>
        <begin position="47"/>
        <end position="75"/>
    </location>
</feature>
<dbReference type="InterPro" id="IPR001314">
    <property type="entry name" value="Peptidase_S1A"/>
</dbReference>
<organism evidence="12 13">
    <name type="scientific">Loxostege sticticalis</name>
    <name type="common">Beet webworm moth</name>
    <dbReference type="NCBI Taxonomy" id="481309"/>
    <lineage>
        <taxon>Eukaryota</taxon>
        <taxon>Metazoa</taxon>
        <taxon>Ecdysozoa</taxon>
        <taxon>Arthropoda</taxon>
        <taxon>Hexapoda</taxon>
        <taxon>Insecta</taxon>
        <taxon>Pterygota</taxon>
        <taxon>Neoptera</taxon>
        <taxon>Endopterygota</taxon>
        <taxon>Lepidoptera</taxon>
        <taxon>Glossata</taxon>
        <taxon>Ditrysia</taxon>
        <taxon>Pyraloidea</taxon>
        <taxon>Crambidae</taxon>
        <taxon>Pyraustinae</taxon>
        <taxon>Loxostege</taxon>
    </lineage>
</organism>
<keyword evidence="7" id="KW-0378">Hydrolase</keyword>
<keyword evidence="7" id="KW-0720">Serine protease</keyword>
<keyword evidence="7" id="KW-0645">Protease</keyword>
<dbReference type="InterPro" id="IPR043504">
    <property type="entry name" value="Peptidase_S1_PA_chymotrypsin"/>
</dbReference>
<dbReference type="EMBL" id="JBEUOH010000022">
    <property type="protein sequence ID" value="KAL0868077.1"/>
    <property type="molecule type" value="Genomic_DNA"/>
</dbReference>
<dbReference type="PROSITE" id="PS50240">
    <property type="entry name" value="TRYPSIN_DOM"/>
    <property type="match status" value="1"/>
</dbReference>
<dbReference type="InterPro" id="IPR033116">
    <property type="entry name" value="TRYPSIN_SER"/>
</dbReference>